<evidence type="ECO:0008006" key="3">
    <source>
        <dbReference type="Google" id="ProtNLM"/>
    </source>
</evidence>
<sequence length="108" mass="12700">MKIKRNIYLIAILFLLTNCTNYRDMTEQEIKEYLDNQYGDNVNYKTEKDGHISKVKFVDIPSLKEIPEEILAFKKLEEIKILNCGVTEIPEFITEFSELKALRLNNNP</sequence>
<dbReference type="AlphaFoldDB" id="A0A7X9XDP2"/>
<dbReference type="SUPFAM" id="SSF52058">
    <property type="entry name" value="L domain-like"/>
    <property type="match status" value="1"/>
</dbReference>
<reference evidence="1 2" key="1">
    <citation type="submission" date="2020-04" db="EMBL/GenBank/DDBJ databases">
        <title>Flammeovirga sp. SR4, a novel species isolated from seawater.</title>
        <authorList>
            <person name="Wang X."/>
        </authorList>
    </citation>
    <scope>NUCLEOTIDE SEQUENCE [LARGE SCALE GENOMIC DNA]</scope>
    <source>
        <strain evidence="1 2">ATCC 23126</strain>
    </source>
</reference>
<gene>
    <name evidence="1" type="ORF">HHU12_34400</name>
</gene>
<evidence type="ECO:0000313" key="2">
    <source>
        <dbReference type="Proteomes" id="UP000576082"/>
    </source>
</evidence>
<name>A0A7X9XDP2_9BACT</name>
<proteinExistence type="predicted"/>
<keyword evidence="2" id="KW-1185">Reference proteome</keyword>
<organism evidence="1 2">
    <name type="scientific">Flammeovirga aprica JL-4</name>
    <dbReference type="NCBI Taxonomy" id="694437"/>
    <lineage>
        <taxon>Bacteria</taxon>
        <taxon>Pseudomonadati</taxon>
        <taxon>Bacteroidota</taxon>
        <taxon>Cytophagia</taxon>
        <taxon>Cytophagales</taxon>
        <taxon>Flammeovirgaceae</taxon>
        <taxon>Flammeovirga</taxon>
    </lineage>
</organism>
<dbReference type="RefSeq" id="WP_205960095.1">
    <property type="nucleotide sequence ID" value="NZ_JABANE010000364.1"/>
</dbReference>
<protein>
    <recommendedName>
        <fullName evidence="3">Leucine-rich repeat domain-containing protein</fullName>
    </recommendedName>
</protein>
<dbReference type="Proteomes" id="UP000576082">
    <property type="component" value="Unassembled WGS sequence"/>
</dbReference>
<dbReference type="EMBL" id="JABANE010000364">
    <property type="protein sequence ID" value="NME73091.1"/>
    <property type="molecule type" value="Genomic_DNA"/>
</dbReference>
<accession>A0A7X9XDP2</accession>
<dbReference type="InterPro" id="IPR032675">
    <property type="entry name" value="LRR_dom_sf"/>
</dbReference>
<evidence type="ECO:0000313" key="1">
    <source>
        <dbReference type="EMBL" id="NME73091.1"/>
    </source>
</evidence>
<comment type="caution">
    <text evidence="1">The sequence shown here is derived from an EMBL/GenBank/DDBJ whole genome shotgun (WGS) entry which is preliminary data.</text>
</comment>
<feature type="non-terminal residue" evidence="1">
    <location>
        <position position="108"/>
    </location>
</feature>
<dbReference type="Gene3D" id="3.80.10.10">
    <property type="entry name" value="Ribonuclease Inhibitor"/>
    <property type="match status" value="1"/>
</dbReference>